<comment type="caution">
    <text evidence="1">The sequence shown here is derived from an EMBL/GenBank/DDBJ whole genome shotgun (WGS) entry which is preliminary data.</text>
</comment>
<organism evidence="1 2">
    <name type="scientific">Favolaschia claudopus</name>
    <dbReference type="NCBI Taxonomy" id="2862362"/>
    <lineage>
        <taxon>Eukaryota</taxon>
        <taxon>Fungi</taxon>
        <taxon>Dikarya</taxon>
        <taxon>Basidiomycota</taxon>
        <taxon>Agaricomycotina</taxon>
        <taxon>Agaricomycetes</taxon>
        <taxon>Agaricomycetidae</taxon>
        <taxon>Agaricales</taxon>
        <taxon>Marasmiineae</taxon>
        <taxon>Mycenaceae</taxon>
        <taxon>Favolaschia</taxon>
    </lineage>
</organism>
<proteinExistence type="predicted"/>
<name>A0AAW0C4N2_9AGAR</name>
<keyword evidence="2" id="KW-1185">Reference proteome</keyword>
<sequence>MTKTDDFFSLLQRESGRRQANSALQLISQHQHQHPASLVTATFSPRILPPAGKNRPPEFKQRLSHEAHELFGSLTTRRAARRDFAAGRQKPVLQTQSDVITSYVARFRGANAQVYRFSSAEQPSKTLTSNFTQVEFPMFSGIRFFPVRRAKFGKGLVQRSPRAALFGSLKSKIKIQNSIFRRPPSAVSVEVHVQASRKRVTCANRIDSQVRSNCSFDLSAIQLRVQNLNLFPQNRRLGGFSRRKEVKRVDFTSNSSCAVITSIYTDFDASKRVN</sequence>
<reference evidence="1 2" key="1">
    <citation type="journal article" date="2024" name="J Genomics">
        <title>Draft genome sequencing and assembly of Favolaschia claudopus CIRM-BRFM 2984 isolated from oak limbs.</title>
        <authorList>
            <person name="Navarro D."/>
            <person name="Drula E."/>
            <person name="Chaduli D."/>
            <person name="Cazenave R."/>
            <person name="Ahrendt S."/>
            <person name="Wang J."/>
            <person name="Lipzen A."/>
            <person name="Daum C."/>
            <person name="Barry K."/>
            <person name="Grigoriev I.V."/>
            <person name="Favel A."/>
            <person name="Rosso M.N."/>
            <person name="Martin F."/>
        </authorList>
    </citation>
    <scope>NUCLEOTIDE SEQUENCE [LARGE SCALE GENOMIC DNA]</scope>
    <source>
        <strain evidence="1 2">CIRM-BRFM 2984</strain>
    </source>
</reference>
<protein>
    <submittedName>
        <fullName evidence="1">Uncharacterized protein</fullName>
    </submittedName>
</protein>
<accession>A0AAW0C4N2</accession>
<evidence type="ECO:0000313" key="1">
    <source>
        <dbReference type="EMBL" id="KAK7033470.1"/>
    </source>
</evidence>
<dbReference type="EMBL" id="JAWWNJ010000023">
    <property type="protein sequence ID" value="KAK7033470.1"/>
    <property type="molecule type" value="Genomic_DNA"/>
</dbReference>
<evidence type="ECO:0000313" key="2">
    <source>
        <dbReference type="Proteomes" id="UP001362999"/>
    </source>
</evidence>
<dbReference type="Proteomes" id="UP001362999">
    <property type="component" value="Unassembled WGS sequence"/>
</dbReference>
<gene>
    <name evidence="1" type="ORF">R3P38DRAFT_2773860</name>
</gene>
<dbReference type="AlphaFoldDB" id="A0AAW0C4N2"/>